<dbReference type="PROSITE" id="PS50012">
    <property type="entry name" value="RCC1_3"/>
    <property type="match status" value="2"/>
</dbReference>
<dbReference type="InterPro" id="IPR000408">
    <property type="entry name" value="Reg_chr_condens"/>
</dbReference>
<gene>
    <name evidence="3" type="ORF">SAMD00023353_0501770</name>
</gene>
<name>A0A1S8A5P0_ROSNE</name>
<protein>
    <submittedName>
        <fullName evidence="3">Putative serine threonine-protein kinase nek9</fullName>
    </submittedName>
</protein>
<accession>A0A1S8A5P0</accession>
<feature type="repeat" description="RCC1" evidence="2">
    <location>
        <begin position="140"/>
        <end position="197"/>
    </location>
</feature>
<dbReference type="Proteomes" id="UP000054516">
    <property type="component" value="Unassembled WGS sequence"/>
</dbReference>
<reference evidence="3" key="1">
    <citation type="submission" date="2016-03" db="EMBL/GenBank/DDBJ databases">
        <title>Draft genome sequence of Rosellinia necatrix.</title>
        <authorList>
            <person name="Kanematsu S."/>
        </authorList>
    </citation>
    <scope>NUCLEOTIDE SEQUENCE [LARGE SCALE GENOMIC DNA]</scope>
    <source>
        <strain evidence="3">W97</strain>
    </source>
</reference>
<dbReference type="Gene3D" id="2.130.10.30">
    <property type="entry name" value="Regulator of chromosome condensation 1/beta-lactamase-inhibitor protein II"/>
    <property type="match status" value="1"/>
</dbReference>
<evidence type="ECO:0000313" key="4">
    <source>
        <dbReference type="Proteomes" id="UP000054516"/>
    </source>
</evidence>
<dbReference type="InterPro" id="IPR009091">
    <property type="entry name" value="RCC1/BLIP-II"/>
</dbReference>
<evidence type="ECO:0000256" key="1">
    <source>
        <dbReference type="ARBA" id="ARBA00022737"/>
    </source>
</evidence>
<dbReference type="OMA" id="TTDGCIY"/>
<dbReference type="AlphaFoldDB" id="A0A1S8A5P0"/>
<keyword evidence="4" id="KW-1185">Reference proteome</keyword>
<dbReference type="SUPFAM" id="SSF50985">
    <property type="entry name" value="RCC1/BLIP-II"/>
    <property type="match status" value="1"/>
</dbReference>
<evidence type="ECO:0000313" key="3">
    <source>
        <dbReference type="EMBL" id="GAW25373.1"/>
    </source>
</evidence>
<dbReference type="GO" id="GO:0016301">
    <property type="term" value="F:kinase activity"/>
    <property type="evidence" value="ECO:0007669"/>
    <property type="project" value="UniProtKB-KW"/>
</dbReference>
<feature type="repeat" description="RCC1" evidence="2">
    <location>
        <begin position="247"/>
        <end position="298"/>
    </location>
</feature>
<dbReference type="PANTHER" id="PTHR22872">
    <property type="entry name" value="BTK-BINDING PROTEIN-RELATED"/>
    <property type="match status" value="1"/>
</dbReference>
<keyword evidence="3" id="KW-0808">Transferase</keyword>
<dbReference type="STRING" id="77044.A0A1S8A5P0"/>
<proteinExistence type="predicted"/>
<evidence type="ECO:0000256" key="2">
    <source>
        <dbReference type="PROSITE-ProRule" id="PRU00235"/>
    </source>
</evidence>
<dbReference type="EMBL" id="DF977450">
    <property type="protein sequence ID" value="GAW25373.1"/>
    <property type="molecule type" value="Genomic_DNA"/>
</dbReference>
<organism evidence="3">
    <name type="scientific">Rosellinia necatrix</name>
    <name type="common">White root-rot fungus</name>
    <dbReference type="NCBI Taxonomy" id="77044"/>
    <lineage>
        <taxon>Eukaryota</taxon>
        <taxon>Fungi</taxon>
        <taxon>Dikarya</taxon>
        <taxon>Ascomycota</taxon>
        <taxon>Pezizomycotina</taxon>
        <taxon>Sordariomycetes</taxon>
        <taxon>Xylariomycetidae</taxon>
        <taxon>Xylariales</taxon>
        <taxon>Xylariaceae</taxon>
        <taxon>Rosellinia</taxon>
    </lineage>
</organism>
<dbReference type="InterPro" id="IPR051625">
    <property type="entry name" value="Signaling_Regulatory_Domain"/>
</dbReference>
<dbReference type="OrthoDB" id="5370059at2759"/>
<dbReference type="Pfam" id="PF00415">
    <property type="entry name" value="RCC1"/>
    <property type="match status" value="1"/>
</dbReference>
<dbReference type="Pfam" id="PF13540">
    <property type="entry name" value="RCC1_2"/>
    <property type="match status" value="1"/>
</dbReference>
<sequence length="309" mass="33510">MNLYVTGFNAWRQLEFLSLETSIEEPDDIASFRKVLSDKLIEIHYISLTCTIVVTSAGLQYAGSVDDSARLVLEQRRLSFMTAVAGNGVIAVYDGHDRITQHASLPQPGETEAGQIFNGMHKIIQLVACETSFVALSADGKVWTWGDERYSATLGRDITISSPAERPSLVEDLEDLPSGKIKKIAAGGYTVFALTDGHDLYAWGGHPARRPIPETLSGSPSPLDVEENDIVDCAVGEAHMIVLTTKGDVYVAGDNTNGQLGLSLEKTANWRKVPMPPRGEDIIGVKAGQRSSFIVTKSSHLSNFHLGLL</sequence>
<keyword evidence="1" id="KW-0677">Repeat</keyword>
<keyword evidence="3" id="KW-0418">Kinase</keyword>